<proteinExistence type="predicted"/>
<name>A0A9N8V954_9GLOM</name>
<comment type="caution">
    <text evidence="3">The sequence shown here is derived from an EMBL/GenBank/DDBJ whole genome shotgun (WGS) entry which is preliminary data.</text>
</comment>
<keyword evidence="2" id="KW-0812">Transmembrane</keyword>
<organism evidence="3 4">
    <name type="scientific">Acaulospora morrowiae</name>
    <dbReference type="NCBI Taxonomy" id="94023"/>
    <lineage>
        <taxon>Eukaryota</taxon>
        <taxon>Fungi</taxon>
        <taxon>Fungi incertae sedis</taxon>
        <taxon>Mucoromycota</taxon>
        <taxon>Glomeromycotina</taxon>
        <taxon>Glomeromycetes</taxon>
        <taxon>Diversisporales</taxon>
        <taxon>Acaulosporaceae</taxon>
        <taxon>Acaulospora</taxon>
    </lineage>
</organism>
<reference evidence="3" key="1">
    <citation type="submission" date="2021-06" db="EMBL/GenBank/DDBJ databases">
        <authorList>
            <person name="Kallberg Y."/>
            <person name="Tangrot J."/>
            <person name="Rosling A."/>
        </authorList>
    </citation>
    <scope>NUCLEOTIDE SEQUENCE</scope>
    <source>
        <strain evidence="3">CL551</strain>
    </source>
</reference>
<feature type="transmembrane region" description="Helical" evidence="2">
    <location>
        <begin position="15"/>
        <end position="32"/>
    </location>
</feature>
<dbReference type="AlphaFoldDB" id="A0A9N8V954"/>
<protein>
    <submittedName>
        <fullName evidence="3">1131_t:CDS:1</fullName>
    </submittedName>
</protein>
<dbReference type="EMBL" id="CAJVPV010000091">
    <property type="protein sequence ID" value="CAG8442215.1"/>
    <property type="molecule type" value="Genomic_DNA"/>
</dbReference>
<dbReference type="Proteomes" id="UP000789342">
    <property type="component" value="Unassembled WGS sequence"/>
</dbReference>
<keyword evidence="2" id="KW-0472">Membrane</keyword>
<accession>A0A9N8V954</accession>
<dbReference type="OrthoDB" id="2434437at2759"/>
<evidence type="ECO:0000313" key="3">
    <source>
        <dbReference type="EMBL" id="CAG8442215.1"/>
    </source>
</evidence>
<feature type="region of interest" description="Disordered" evidence="1">
    <location>
        <begin position="39"/>
        <end position="72"/>
    </location>
</feature>
<keyword evidence="2" id="KW-1133">Transmembrane helix</keyword>
<evidence type="ECO:0000256" key="2">
    <source>
        <dbReference type="SAM" id="Phobius"/>
    </source>
</evidence>
<evidence type="ECO:0000313" key="4">
    <source>
        <dbReference type="Proteomes" id="UP000789342"/>
    </source>
</evidence>
<gene>
    <name evidence="3" type="ORF">AMORRO_LOCUS371</name>
</gene>
<sequence>MASIIDELYSSHQDVYDTLLNTLFPITFVILFNNSQDKMRESGENGQPISNEKSKEDEESILSKNSKENDGSEKMEYLDDLLYNSHLGNPIDSFFFLR</sequence>
<keyword evidence="4" id="KW-1185">Reference proteome</keyword>
<evidence type="ECO:0000256" key="1">
    <source>
        <dbReference type="SAM" id="MobiDB-lite"/>
    </source>
</evidence>